<accession>A0A2T0WWF1</accession>
<evidence type="ECO:0000313" key="4">
    <source>
        <dbReference type="Proteomes" id="UP000238157"/>
    </source>
</evidence>
<dbReference type="PANTHER" id="PTHR43135">
    <property type="entry name" value="ALPHA-D-RIBOSE 1-METHYLPHOSPHONATE 5-TRIPHOSPHATE DIPHOSPHATASE"/>
    <property type="match status" value="1"/>
</dbReference>
<dbReference type="GO" id="GO:0016810">
    <property type="term" value="F:hydrolase activity, acting on carbon-nitrogen (but not peptide) bonds"/>
    <property type="evidence" value="ECO:0007669"/>
    <property type="project" value="InterPro"/>
</dbReference>
<dbReference type="EMBL" id="PVTR01000001">
    <property type="protein sequence ID" value="PRY90987.1"/>
    <property type="molecule type" value="Genomic_DNA"/>
</dbReference>
<feature type="chain" id="PRO_5015734387" evidence="1">
    <location>
        <begin position="28"/>
        <end position="438"/>
    </location>
</feature>
<comment type="caution">
    <text evidence="3">The sequence shown here is derived from an EMBL/GenBank/DDBJ whole genome shotgun (WGS) entry which is preliminary data.</text>
</comment>
<dbReference type="Pfam" id="PF01979">
    <property type="entry name" value="Amidohydro_1"/>
    <property type="match status" value="1"/>
</dbReference>
<keyword evidence="1" id="KW-0732">Signal</keyword>
<dbReference type="Proteomes" id="UP000238157">
    <property type="component" value="Unassembled WGS sequence"/>
</dbReference>
<keyword evidence="4" id="KW-1185">Reference proteome</keyword>
<evidence type="ECO:0000259" key="2">
    <source>
        <dbReference type="Pfam" id="PF01979"/>
    </source>
</evidence>
<dbReference type="AlphaFoldDB" id="A0A2T0WWF1"/>
<feature type="domain" description="Amidohydrolase-related" evidence="2">
    <location>
        <begin position="319"/>
        <end position="412"/>
    </location>
</feature>
<reference evidence="3 4" key="1">
    <citation type="submission" date="2018-03" db="EMBL/GenBank/DDBJ databases">
        <title>Genomic Encyclopedia of Archaeal and Bacterial Type Strains, Phase II (KMG-II): from individual species to whole genera.</title>
        <authorList>
            <person name="Goeker M."/>
        </authorList>
    </citation>
    <scope>NUCLEOTIDE SEQUENCE [LARGE SCALE GENOMIC DNA]</scope>
    <source>
        <strain evidence="3 4">DSM 27929</strain>
    </source>
</reference>
<name>A0A2T0WWF1_9BACT</name>
<dbReference type="InterPro" id="IPR011059">
    <property type="entry name" value="Metal-dep_hydrolase_composite"/>
</dbReference>
<evidence type="ECO:0000256" key="1">
    <source>
        <dbReference type="SAM" id="SignalP"/>
    </source>
</evidence>
<protein>
    <submittedName>
        <fullName evidence="3">Imidazolonepropionase-like amidohydrolase</fullName>
    </submittedName>
</protein>
<evidence type="ECO:0000313" key="3">
    <source>
        <dbReference type="EMBL" id="PRY90987.1"/>
    </source>
</evidence>
<dbReference type="InterPro" id="IPR006680">
    <property type="entry name" value="Amidohydro-rel"/>
</dbReference>
<dbReference type="Gene3D" id="3.20.20.140">
    <property type="entry name" value="Metal-dependent hydrolases"/>
    <property type="match status" value="1"/>
</dbReference>
<dbReference type="SUPFAM" id="SSF51338">
    <property type="entry name" value="Composite domain of metallo-dependent hydrolases"/>
    <property type="match status" value="1"/>
</dbReference>
<feature type="signal peptide" evidence="1">
    <location>
        <begin position="1"/>
        <end position="27"/>
    </location>
</feature>
<proteinExistence type="predicted"/>
<dbReference type="PANTHER" id="PTHR43135:SF3">
    <property type="entry name" value="ALPHA-D-RIBOSE 1-METHYLPHOSPHONATE 5-TRIPHOSPHATE DIPHOSPHATASE"/>
    <property type="match status" value="1"/>
</dbReference>
<sequence>MKELNMKKTYKILYTLALLVLPFMAQAQFDGEFIKPRNGKFLLQNATIVTVTNGTIENGSVLIENGKIVRVGTNVPAGDAEVLDCSGHYIYPGMFDGGSRLGLVEVNSLAETQDFAEIGSVSPNMQALVAVNPNSIAIPVTRVSGVTTTLAVPSGGLFPGTAALINLNGYTPDQMYAGFKGVVMNFPSSARRSTWDRRSDEDIKKEADTAQKTLNEIWERASNYHKLKSAGAELQFYPEMDQLAKVISGELPLLVEVNAASDIEAAIDWIKSKEVKAILTGVAEGWRVAEKIAEANLPVVVGPMLSIPTRQSDRFDAAYSNPGKMAKAGVKVVIRTNDAENTRNLPFNAGFAAAYGMGKEEALKSVTIYAAEVFGVADKLGSIEEGKDATLFVSTGDPFETKTQIRHVFIDGYRVPMSNRHIKLYQEFLERSPGLEKN</sequence>
<dbReference type="InterPro" id="IPR032466">
    <property type="entry name" value="Metal_Hydrolase"/>
</dbReference>
<dbReference type="InterPro" id="IPR051781">
    <property type="entry name" value="Metallo-dep_Hydrolase"/>
</dbReference>
<organism evidence="3 4">
    <name type="scientific">Mongoliibacter ruber</name>
    <dbReference type="NCBI Taxonomy" id="1750599"/>
    <lineage>
        <taxon>Bacteria</taxon>
        <taxon>Pseudomonadati</taxon>
        <taxon>Bacteroidota</taxon>
        <taxon>Cytophagia</taxon>
        <taxon>Cytophagales</taxon>
        <taxon>Cyclobacteriaceae</taxon>
        <taxon>Mongoliibacter</taxon>
    </lineage>
</organism>
<dbReference type="SUPFAM" id="SSF51556">
    <property type="entry name" value="Metallo-dependent hydrolases"/>
    <property type="match status" value="1"/>
</dbReference>
<dbReference type="Gene3D" id="2.30.40.10">
    <property type="entry name" value="Urease, subunit C, domain 1"/>
    <property type="match status" value="1"/>
</dbReference>
<gene>
    <name evidence="3" type="ORF">CLW00_101663</name>
</gene>
<keyword evidence="3" id="KW-0378">Hydrolase</keyword>